<keyword evidence="1" id="KW-0677">Repeat</keyword>
<keyword evidence="5" id="KW-1185">Reference proteome</keyword>
<feature type="domain" description="Fibronectin type-III" evidence="3">
    <location>
        <begin position="250"/>
        <end position="341"/>
    </location>
</feature>
<name>A0ABU9LZA8_9BACT</name>
<dbReference type="Pfam" id="PF18962">
    <property type="entry name" value="Por_Secre_tail"/>
    <property type="match status" value="1"/>
</dbReference>
<protein>
    <submittedName>
        <fullName evidence="4">Fibronectin type III domain-containing protein</fullName>
    </submittedName>
</protein>
<feature type="domain" description="Fibronectin type-III" evidence="3">
    <location>
        <begin position="525"/>
        <end position="615"/>
    </location>
</feature>
<dbReference type="PANTHER" id="PTHR46708:SF2">
    <property type="entry name" value="FIBRONECTIN TYPE-III DOMAIN-CONTAINING PROTEIN"/>
    <property type="match status" value="1"/>
</dbReference>
<dbReference type="EMBL" id="JBCEVZ010000027">
    <property type="protein sequence ID" value="MEL5994983.1"/>
    <property type="molecule type" value="Genomic_DNA"/>
</dbReference>
<feature type="domain" description="Fibronectin type-III" evidence="3">
    <location>
        <begin position="1033"/>
        <end position="1129"/>
    </location>
</feature>
<dbReference type="Proteomes" id="UP001479606">
    <property type="component" value="Unassembled WGS sequence"/>
</dbReference>
<evidence type="ECO:0000313" key="5">
    <source>
        <dbReference type="Proteomes" id="UP001479606"/>
    </source>
</evidence>
<feature type="signal peptide" evidence="2">
    <location>
        <begin position="1"/>
        <end position="25"/>
    </location>
</feature>
<dbReference type="CDD" id="cd00063">
    <property type="entry name" value="FN3"/>
    <property type="match status" value="1"/>
</dbReference>
<evidence type="ECO:0000256" key="1">
    <source>
        <dbReference type="ARBA" id="ARBA00022737"/>
    </source>
</evidence>
<dbReference type="InterPro" id="IPR036116">
    <property type="entry name" value="FN3_sf"/>
</dbReference>
<dbReference type="Pfam" id="PF23759">
    <property type="entry name" value="GBD_T9SS_assoc"/>
    <property type="match status" value="2"/>
</dbReference>
<dbReference type="SMART" id="SM00060">
    <property type="entry name" value="FN3"/>
    <property type="match status" value="5"/>
</dbReference>
<sequence length="1357" mass="138447">MKLPIRNSWFRLASLLLLFHLPAWAQVDTYTMVPSSGTFTPLASTSTNVAAVQADVAVSGSIALPFTFVFDGTSYQSVVASSNGFLSFNTGATGSDSNDLAHTSTANATNHPVIGVYWDDLDGRETTARASYLVTGTAPNRVFTFEWLNWKRYNGTGASLSMQVKLYETTNVVQLVYRPEAAALGAVTASIGLGGALSTGTGPASSFLSLQDASATPATSTTTENKNIATFPASGQVYTFTPPVVTACPTPRNLAVLAQSSTSATVTWSVPSGTGPYTIIYGPTGFNPATGGQRITATTALTNITGLTPSTAYQFYVVQNCGGTLGNSGNSAPGSFTTNCSAPLYASLPVTENFENTWINRCDTRDVPSNNWSNDPLTGNNSWRRDDDGAAAAWTSITSGAYTPTGSLGTHSARFHSYSATSGSTGAFDLYVNLSQTGAKRLSFDFINTSGADSLVVQLSTNGGTSFTRVGGFKLSSATGFSGQALNINSTSATSVIRFLGKSDYGTTDIGLDNIVLESATGCLRPASLAATAVTATAATITWLTSGTSPYTIIYGPTGFNPATGGQSVTATTSPATITGLTPSTAYDFYVVQNCGGTLGNSPISAPGSFTTSCSAPLYAALPIVESFENTWISRCDTRDVPNNNWSNTPLTGNGSWRREDDGAIAAWTSPTYGAYTPAGSLGAHSARFHSSYATSGTLGSLDLYANLSQAGAKRLTFDFINTSGSDSLVVQLSTNGGLSFSRVGGVKLSSTTAFTNQVFTINSTSATSVVRFLGKSDYGSTDIGLDNIVLESATGCIRPTGLAATASTTTTATLTWLTGGTGTYTLEYGPAGFVRGTGTVVPNLTAPPYTATGLNSGTSYDFYVTLNCGGGTNSTPGGPGTFATAITNDNPCGATVLPVTSSCSPLSTTTVGATATTGTGITTSACAGSNTAPRDVWYSFTTAAVGPTSTAVRLSVTGVAASQVQVFSATSCTGTFASLGCSGTSATASAPDLDLAGLTPSTTYYARVFGYSSTVALGSFTICASAVPNCNEPVALGADSIASTTARLTWAGGNTPGNTYTVRFGLGPNLSPTGGTVVANLTTQSYKPTGLAPNTNYCFYVTRVCNSFNGTSIQSGPFCFTTALTPPANDNPCGSVTLTAGTPSVTGTTVGATTSTQTGLNSVPSCAPTQQPNDVWYKFTPAAGSTSVSVTLQGAAAGAVRVFTSPNCATGPFTQVFCRSAGGSTGFSGPVSVTGLTAGTTYYMAVSNYATGNATGSFTMSVSTLGTVTATSAQSNTDALQVYPNPSNTGQLTLRLSGLSAAGQATLLNALGQVVATKALSGTAEQTMSTRGLATGLYTLRVMVGGQVLTRKVVLE</sequence>
<evidence type="ECO:0000313" key="4">
    <source>
        <dbReference type="EMBL" id="MEL5994983.1"/>
    </source>
</evidence>
<dbReference type="PANTHER" id="PTHR46708">
    <property type="entry name" value="TENASCIN"/>
    <property type="match status" value="1"/>
</dbReference>
<proteinExistence type="predicted"/>
<dbReference type="PROSITE" id="PS50853">
    <property type="entry name" value="FN3"/>
    <property type="match status" value="4"/>
</dbReference>
<feature type="domain" description="Fibronectin type-III" evidence="3">
    <location>
        <begin position="799"/>
        <end position="888"/>
    </location>
</feature>
<dbReference type="Gene3D" id="2.60.40.10">
    <property type="entry name" value="Immunoglobulins"/>
    <property type="match status" value="4"/>
</dbReference>
<reference evidence="4 5" key="1">
    <citation type="journal article" date="2018" name="Arch. Microbiol.">
        <title>Hymenobacter segetis sp. nov., isolated from soil.</title>
        <authorList>
            <person name="Ten L.N."/>
            <person name="Lim S.J."/>
            <person name="Kim B.O."/>
            <person name="Kang I.K."/>
            <person name="Jung H.Y."/>
        </authorList>
    </citation>
    <scope>NUCLEOTIDE SEQUENCE [LARGE SCALE GENOMIC DNA]</scope>
    <source>
        <strain evidence="4 5">S7-3-11</strain>
    </source>
</reference>
<accession>A0ABU9LZA8</accession>
<dbReference type="RefSeq" id="WP_342298464.1">
    <property type="nucleotide sequence ID" value="NZ_JBCEVZ010000027.1"/>
</dbReference>
<evidence type="ECO:0000256" key="2">
    <source>
        <dbReference type="SAM" id="SignalP"/>
    </source>
</evidence>
<dbReference type="SUPFAM" id="SSF49265">
    <property type="entry name" value="Fibronectin type III"/>
    <property type="match status" value="4"/>
</dbReference>
<dbReference type="InterPro" id="IPR013783">
    <property type="entry name" value="Ig-like_fold"/>
</dbReference>
<dbReference type="NCBIfam" id="TIGR04183">
    <property type="entry name" value="Por_Secre_tail"/>
    <property type="match status" value="1"/>
</dbReference>
<dbReference type="InterPro" id="IPR003961">
    <property type="entry name" value="FN3_dom"/>
</dbReference>
<organism evidence="4 5">
    <name type="scientific">Hymenobacter segetis</name>
    <dbReference type="NCBI Taxonomy" id="2025509"/>
    <lineage>
        <taxon>Bacteria</taxon>
        <taxon>Pseudomonadati</taxon>
        <taxon>Bacteroidota</taxon>
        <taxon>Cytophagia</taxon>
        <taxon>Cytophagales</taxon>
        <taxon>Hymenobacteraceae</taxon>
        <taxon>Hymenobacter</taxon>
    </lineage>
</organism>
<dbReference type="Pfam" id="PF00041">
    <property type="entry name" value="fn3"/>
    <property type="match status" value="2"/>
</dbReference>
<keyword evidence="2" id="KW-0732">Signal</keyword>
<evidence type="ECO:0000259" key="3">
    <source>
        <dbReference type="PROSITE" id="PS50853"/>
    </source>
</evidence>
<dbReference type="InterPro" id="IPR050991">
    <property type="entry name" value="ECM_Regulatory_Proteins"/>
</dbReference>
<comment type="caution">
    <text evidence="4">The sequence shown here is derived from an EMBL/GenBank/DDBJ whole genome shotgun (WGS) entry which is preliminary data.</text>
</comment>
<dbReference type="InterPro" id="IPR056600">
    <property type="entry name" value="GBD_T9SS_assoc"/>
</dbReference>
<dbReference type="InterPro" id="IPR026444">
    <property type="entry name" value="Secre_tail"/>
</dbReference>
<gene>
    <name evidence="4" type="ORF">AAFH49_12250</name>
</gene>
<feature type="chain" id="PRO_5045766745" evidence="2">
    <location>
        <begin position="26"/>
        <end position="1357"/>
    </location>
</feature>